<dbReference type="InterPro" id="IPR013656">
    <property type="entry name" value="PAS_4"/>
</dbReference>
<evidence type="ECO:0000259" key="10">
    <source>
        <dbReference type="PROSITE" id="PS50109"/>
    </source>
</evidence>
<dbReference type="InterPro" id="IPR036890">
    <property type="entry name" value="HATPase_C_sf"/>
</dbReference>
<keyword evidence="9" id="KW-0812">Transmembrane</keyword>
<keyword evidence="9" id="KW-1133">Transmembrane helix</keyword>
<name>A0ABV8K8Q1_9BACL</name>
<evidence type="ECO:0000256" key="6">
    <source>
        <dbReference type="ARBA" id="ARBA00022777"/>
    </source>
</evidence>
<evidence type="ECO:0000256" key="4">
    <source>
        <dbReference type="ARBA" id="ARBA00022679"/>
    </source>
</evidence>
<dbReference type="Gene3D" id="1.10.287.130">
    <property type="match status" value="1"/>
</dbReference>
<keyword evidence="5" id="KW-0547">Nucleotide-binding</keyword>
<dbReference type="PRINTS" id="PR00344">
    <property type="entry name" value="BCTRLSENSOR"/>
</dbReference>
<sequence>MWKQTLLQMIAAAVPYFAFQIWHDRAATRRSQPFYLALFSICSLIIGFIVCASENRLDMVFSFIPLFVGSLYGGYAAMAVLGTGYAAARLLHDGLAAWSLLELAGIAALVMPLLFYWIGPGFQAMDRRRKQLILAALMSGVVLVHLTVFTLYPNEGGLSFRALADLQGWTYIFLYYATASLVVYLIENDRERLRLHENLSQWITEYRIESQKLKQFVEEHPFGVIFAEQNGRISHLNERARKMLRAREADGELLGKPYAALGGYPSGSVLTKLLEQSLAGGASATVYAREQSGIYACTGISIRDPRGSGVIGAAVLAQDVTELSLLQGEAERMERLSLVGQMAASITHEIRNPMAVIRGFIQLMRERSPDNQREYFRIVMDELDRANGIINDFLSMAQTRLSERSPASLHHLIAELLPLLMADANMRGLTIELELADEMPLLLLNAKEIKQLILNLCRNGLEAMEERKGTLRIRTRTTPAHVELQVADGGHGIPRERLERLFEPFFTTKTQGTGLGLAMCLGIAERHGGTIRVESEYGAGATFTVRFDRNAGG</sequence>
<organism evidence="11 12">
    <name type="scientific">Paenibacillus xanthanilyticus</name>
    <dbReference type="NCBI Taxonomy" id="1783531"/>
    <lineage>
        <taxon>Bacteria</taxon>
        <taxon>Bacillati</taxon>
        <taxon>Bacillota</taxon>
        <taxon>Bacilli</taxon>
        <taxon>Bacillales</taxon>
        <taxon>Paenibacillaceae</taxon>
        <taxon>Paenibacillus</taxon>
    </lineage>
</organism>
<evidence type="ECO:0000256" key="5">
    <source>
        <dbReference type="ARBA" id="ARBA00022741"/>
    </source>
</evidence>
<evidence type="ECO:0000256" key="7">
    <source>
        <dbReference type="ARBA" id="ARBA00022840"/>
    </source>
</evidence>
<evidence type="ECO:0000256" key="3">
    <source>
        <dbReference type="ARBA" id="ARBA00022553"/>
    </source>
</evidence>
<keyword evidence="7" id="KW-0067">ATP-binding</keyword>
<dbReference type="InterPro" id="IPR036097">
    <property type="entry name" value="HisK_dim/P_sf"/>
</dbReference>
<dbReference type="EMBL" id="JBHSAM010000033">
    <property type="protein sequence ID" value="MFC4102366.1"/>
    <property type="molecule type" value="Genomic_DNA"/>
</dbReference>
<feature type="transmembrane region" description="Helical" evidence="9">
    <location>
        <begin position="34"/>
        <end position="53"/>
    </location>
</feature>
<gene>
    <name evidence="11" type="ORF">ACFOZ8_22365</name>
</gene>
<dbReference type="Pfam" id="PF02518">
    <property type="entry name" value="HATPase_c"/>
    <property type="match status" value="1"/>
</dbReference>
<evidence type="ECO:0000256" key="2">
    <source>
        <dbReference type="ARBA" id="ARBA00012438"/>
    </source>
</evidence>
<comment type="caution">
    <text evidence="11">The sequence shown here is derived from an EMBL/GenBank/DDBJ whole genome shotgun (WGS) entry which is preliminary data.</text>
</comment>
<dbReference type="SUPFAM" id="SSF47384">
    <property type="entry name" value="Homodimeric domain of signal transducing histidine kinase"/>
    <property type="match status" value="1"/>
</dbReference>
<keyword evidence="9" id="KW-0472">Membrane</keyword>
<keyword evidence="4" id="KW-0808">Transferase</keyword>
<evidence type="ECO:0000256" key="1">
    <source>
        <dbReference type="ARBA" id="ARBA00000085"/>
    </source>
</evidence>
<dbReference type="PANTHER" id="PTHR43065">
    <property type="entry name" value="SENSOR HISTIDINE KINASE"/>
    <property type="match status" value="1"/>
</dbReference>
<dbReference type="InterPro" id="IPR003594">
    <property type="entry name" value="HATPase_dom"/>
</dbReference>
<dbReference type="SUPFAM" id="SSF55785">
    <property type="entry name" value="PYP-like sensor domain (PAS domain)"/>
    <property type="match status" value="1"/>
</dbReference>
<dbReference type="CDD" id="cd00130">
    <property type="entry name" value="PAS"/>
    <property type="match status" value="1"/>
</dbReference>
<evidence type="ECO:0000313" key="11">
    <source>
        <dbReference type="EMBL" id="MFC4102366.1"/>
    </source>
</evidence>
<dbReference type="SMART" id="SM00388">
    <property type="entry name" value="HisKA"/>
    <property type="match status" value="1"/>
</dbReference>
<proteinExistence type="predicted"/>
<accession>A0ABV8K8Q1</accession>
<reference evidence="12" key="1">
    <citation type="journal article" date="2019" name="Int. J. Syst. Evol. Microbiol.">
        <title>The Global Catalogue of Microorganisms (GCM) 10K type strain sequencing project: providing services to taxonomists for standard genome sequencing and annotation.</title>
        <authorList>
            <consortium name="The Broad Institute Genomics Platform"/>
            <consortium name="The Broad Institute Genome Sequencing Center for Infectious Disease"/>
            <person name="Wu L."/>
            <person name="Ma J."/>
        </authorList>
    </citation>
    <scope>NUCLEOTIDE SEQUENCE [LARGE SCALE GENOMIC DNA]</scope>
    <source>
        <strain evidence="12">IBRC-M 10987</strain>
    </source>
</reference>
<dbReference type="Gene3D" id="3.30.450.20">
    <property type="entry name" value="PAS domain"/>
    <property type="match status" value="1"/>
</dbReference>
<evidence type="ECO:0000313" key="12">
    <source>
        <dbReference type="Proteomes" id="UP001595715"/>
    </source>
</evidence>
<dbReference type="EC" id="2.7.13.3" evidence="2"/>
<feature type="domain" description="Histidine kinase" evidence="10">
    <location>
        <begin position="345"/>
        <end position="551"/>
    </location>
</feature>
<dbReference type="InterPro" id="IPR003661">
    <property type="entry name" value="HisK_dim/P_dom"/>
</dbReference>
<feature type="transmembrane region" description="Helical" evidence="9">
    <location>
        <begin position="95"/>
        <end position="119"/>
    </location>
</feature>
<keyword evidence="3" id="KW-0597">Phosphoprotein</keyword>
<feature type="transmembrane region" description="Helical" evidence="9">
    <location>
        <begin position="131"/>
        <end position="152"/>
    </location>
</feature>
<feature type="transmembrane region" description="Helical" evidence="9">
    <location>
        <begin position="5"/>
        <end position="22"/>
    </location>
</feature>
<dbReference type="InterPro" id="IPR005467">
    <property type="entry name" value="His_kinase_dom"/>
</dbReference>
<evidence type="ECO:0000256" key="9">
    <source>
        <dbReference type="SAM" id="Phobius"/>
    </source>
</evidence>
<keyword evidence="8" id="KW-0902">Two-component regulatory system</keyword>
<dbReference type="SMART" id="SM00387">
    <property type="entry name" value="HATPase_c"/>
    <property type="match status" value="1"/>
</dbReference>
<dbReference type="Pfam" id="PF00512">
    <property type="entry name" value="HisKA"/>
    <property type="match status" value="1"/>
</dbReference>
<dbReference type="CDD" id="cd00082">
    <property type="entry name" value="HisKA"/>
    <property type="match status" value="1"/>
</dbReference>
<feature type="transmembrane region" description="Helical" evidence="9">
    <location>
        <begin position="168"/>
        <end position="186"/>
    </location>
</feature>
<comment type="catalytic activity">
    <reaction evidence="1">
        <text>ATP + protein L-histidine = ADP + protein N-phospho-L-histidine.</text>
        <dbReference type="EC" id="2.7.13.3"/>
    </reaction>
</comment>
<keyword evidence="12" id="KW-1185">Reference proteome</keyword>
<dbReference type="Gene3D" id="3.30.565.10">
    <property type="entry name" value="Histidine kinase-like ATPase, C-terminal domain"/>
    <property type="match status" value="1"/>
</dbReference>
<feature type="transmembrane region" description="Helical" evidence="9">
    <location>
        <begin position="60"/>
        <end position="83"/>
    </location>
</feature>
<dbReference type="Pfam" id="PF08448">
    <property type="entry name" value="PAS_4"/>
    <property type="match status" value="1"/>
</dbReference>
<dbReference type="InterPro" id="IPR000014">
    <property type="entry name" value="PAS"/>
</dbReference>
<dbReference type="Proteomes" id="UP001595715">
    <property type="component" value="Unassembled WGS sequence"/>
</dbReference>
<dbReference type="PANTHER" id="PTHR43065:SF46">
    <property type="entry name" value="C4-DICARBOXYLATE TRANSPORT SENSOR PROTEIN DCTB"/>
    <property type="match status" value="1"/>
</dbReference>
<dbReference type="InterPro" id="IPR035965">
    <property type="entry name" value="PAS-like_dom_sf"/>
</dbReference>
<keyword evidence="6" id="KW-0418">Kinase</keyword>
<dbReference type="InterPro" id="IPR004358">
    <property type="entry name" value="Sig_transdc_His_kin-like_C"/>
</dbReference>
<dbReference type="PROSITE" id="PS50109">
    <property type="entry name" value="HIS_KIN"/>
    <property type="match status" value="1"/>
</dbReference>
<dbReference type="RefSeq" id="WP_377720986.1">
    <property type="nucleotide sequence ID" value="NZ_JBHSAM010000033.1"/>
</dbReference>
<protein>
    <recommendedName>
        <fullName evidence="2">histidine kinase</fullName>
        <ecNumber evidence="2">2.7.13.3</ecNumber>
    </recommendedName>
</protein>
<evidence type="ECO:0000256" key="8">
    <source>
        <dbReference type="ARBA" id="ARBA00023012"/>
    </source>
</evidence>
<dbReference type="SUPFAM" id="SSF55874">
    <property type="entry name" value="ATPase domain of HSP90 chaperone/DNA topoisomerase II/histidine kinase"/>
    <property type="match status" value="1"/>
</dbReference>